<evidence type="ECO:0008006" key="4">
    <source>
        <dbReference type="Google" id="ProtNLM"/>
    </source>
</evidence>
<evidence type="ECO:0000313" key="2">
    <source>
        <dbReference type="EMBL" id="KIY60990.1"/>
    </source>
</evidence>
<evidence type="ECO:0000313" key="3">
    <source>
        <dbReference type="Proteomes" id="UP000054007"/>
    </source>
</evidence>
<keyword evidence="3" id="KW-1185">Reference proteome</keyword>
<sequence length="200" mass="22875">MDYMSRFDMDITYIKGEHNKVADCLLRYYENNRPGEIHPINEYVPMDVQLDPGGWDLSKGWIMELESPTEEIRAMHKEHRRQSCRIQEAQELRDIEAQEMEDARARAQELAEGAQEGHSDKATEHSLSKVDEDKVMRGTDPTLGSILGNGVNKTPTQPIQDDGFLESIQVGYDGDPLFGKIIDNPEDHSRKFMVRDSLIL</sequence>
<reference evidence="2 3" key="1">
    <citation type="journal article" date="2015" name="Fungal Genet. Biol.">
        <title>Evolution of novel wood decay mechanisms in Agaricales revealed by the genome sequences of Fistulina hepatica and Cylindrobasidium torrendii.</title>
        <authorList>
            <person name="Floudas D."/>
            <person name="Held B.W."/>
            <person name="Riley R."/>
            <person name="Nagy L.G."/>
            <person name="Koehler G."/>
            <person name="Ransdell A.S."/>
            <person name="Younus H."/>
            <person name="Chow J."/>
            <person name="Chiniquy J."/>
            <person name="Lipzen A."/>
            <person name="Tritt A."/>
            <person name="Sun H."/>
            <person name="Haridas S."/>
            <person name="LaButti K."/>
            <person name="Ohm R.A."/>
            <person name="Kues U."/>
            <person name="Blanchette R.A."/>
            <person name="Grigoriev I.V."/>
            <person name="Minto R.E."/>
            <person name="Hibbett D.S."/>
        </authorList>
    </citation>
    <scope>NUCLEOTIDE SEQUENCE [LARGE SCALE GENOMIC DNA]</scope>
    <source>
        <strain evidence="2 3">FP15055 ss-10</strain>
    </source>
</reference>
<protein>
    <recommendedName>
        <fullName evidence="4">Reverse transcriptase RNase H-like domain-containing protein</fullName>
    </recommendedName>
</protein>
<proteinExistence type="predicted"/>
<gene>
    <name evidence="2" type="ORF">CYLTODRAFT_253334</name>
</gene>
<dbReference type="EMBL" id="KN881112">
    <property type="protein sequence ID" value="KIY60990.1"/>
    <property type="molecule type" value="Genomic_DNA"/>
</dbReference>
<feature type="region of interest" description="Disordered" evidence="1">
    <location>
        <begin position="100"/>
        <end position="128"/>
    </location>
</feature>
<organism evidence="2 3">
    <name type="scientific">Cylindrobasidium torrendii FP15055 ss-10</name>
    <dbReference type="NCBI Taxonomy" id="1314674"/>
    <lineage>
        <taxon>Eukaryota</taxon>
        <taxon>Fungi</taxon>
        <taxon>Dikarya</taxon>
        <taxon>Basidiomycota</taxon>
        <taxon>Agaricomycotina</taxon>
        <taxon>Agaricomycetes</taxon>
        <taxon>Agaricomycetidae</taxon>
        <taxon>Agaricales</taxon>
        <taxon>Marasmiineae</taxon>
        <taxon>Physalacriaceae</taxon>
        <taxon>Cylindrobasidium</taxon>
    </lineage>
</organism>
<dbReference type="AlphaFoldDB" id="A0A0D7ASJ0"/>
<dbReference type="Proteomes" id="UP000054007">
    <property type="component" value="Unassembled WGS sequence"/>
</dbReference>
<name>A0A0D7ASJ0_9AGAR</name>
<evidence type="ECO:0000256" key="1">
    <source>
        <dbReference type="SAM" id="MobiDB-lite"/>
    </source>
</evidence>
<feature type="non-terminal residue" evidence="2">
    <location>
        <position position="200"/>
    </location>
</feature>
<accession>A0A0D7ASJ0</accession>
<dbReference type="OrthoDB" id="3042917at2759"/>